<dbReference type="SUPFAM" id="SSF51621">
    <property type="entry name" value="Phosphoenolpyruvate/pyruvate domain"/>
    <property type="match status" value="1"/>
</dbReference>
<dbReference type="UniPathway" id="UPA00028">
    <property type="reaction ID" value="UER00003"/>
</dbReference>
<evidence type="ECO:0000256" key="9">
    <source>
        <dbReference type="PIRSR" id="PIRSR000388-2"/>
    </source>
</evidence>
<dbReference type="HAMAP" id="MF_00156">
    <property type="entry name" value="PanB"/>
    <property type="match status" value="1"/>
</dbReference>
<keyword evidence="5 7" id="KW-0808">Transferase</keyword>
<protein>
    <recommendedName>
        <fullName evidence="7">3-methyl-2-oxobutanoate hydroxymethyltransferase</fullName>
        <ecNumber evidence="7">2.1.2.11</ecNumber>
    </recommendedName>
    <alternativeName>
        <fullName evidence="7">Ketopantoate hydroxymethyltransferase</fullName>
        <shortName evidence="7">KPHMT</shortName>
    </alternativeName>
</protein>
<dbReference type="PANTHER" id="PTHR20881">
    <property type="entry name" value="3-METHYL-2-OXOBUTANOATE HYDROXYMETHYLTRANSFERASE"/>
    <property type="match status" value="1"/>
</dbReference>
<feature type="binding site" evidence="7 9">
    <location>
        <position position="112"/>
    </location>
    <ligand>
        <name>3-methyl-2-oxobutanoate</name>
        <dbReference type="ChEBI" id="CHEBI:11851"/>
    </ligand>
</feature>
<dbReference type="Gene3D" id="3.20.20.60">
    <property type="entry name" value="Phosphoenolpyruvate-binding domains"/>
    <property type="match status" value="1"/>
</dbReference>
<evidence type="ECO:0000256" key="8">
    <source>
        <dbReference type="PIRSR" id="PIRSR000388-1"/>
    </source>
</evidence>
<reference evidence="11" key="1">
    <citation type="journal article" date="2020" name="mSystems">
        <title>Genome- and Community-Level Interaction Insights into Carbon Utilization and Element Cycling Functions of Hydrothermarchaeota in Hydrothermal Sediment.</title>
        <authorList>
            <person name="Zhou Z."/>
            <person name="Liu Y."/>
            <person name="Xu W."/>
            <person name="Pan J."/>
            <person name="Luo Z.H."/>
            <person name="Li M."/>
        </authorList>
    </citation>
    <scope>NUCLEOTIDE SEQUENCE [LARGE SCALE GENOMIC DNA]</scope>
    <source>
        <strain evidence="11">SpSt-697</strain>
    </source>
</reference>
<comment type="subunit">
    <text evidence="3 7">Homodecamer; pentamer of dimers.</text>
</comment>
<dbReference type="InterPro" id="IPR003700">
    <property type="entry name" value="Pantoate_hydroxy_MeTrfase"/>
</dbReference>
<keyword evidence="11" id="KW-0489">Methyltransferase</keyword>
<evidence type="ECO:0000256" key="10">
    <source>
        <dbReference type="PIRSR" id="PIRSR000388-3"/>
    </source>
</evidence>
<evidence type="ECO:0000256" key="2">
    <source>
        <dbReference type="ARBA" id="ARBA00008676"/>
    </source>
</evidence>
<dbReference type="CDD" id="cd06557">
    <property type="entry name" value="KPHMT-like"/>
    <property type="match status" value="1"/>
</dbReference>
<dbReference type="Pfam" id="PF02548">
    <property type="entry name" value="Pantoate_transf"/>
    <property type="match status" value="1"/>
</dbReference>
<dbReference type="GO" id="GO:0005737">
    <property type="term" value="C:cytoplasm"/>
    <property type="evidence" value="ECO:0007669"/>
    <property type="project" value="UniProtKB-SubCell"/>
</dbReference>
<dbReference type="GO" id="GO:0000287">
    <property type="term" value="F:magnesium ion binding"/>
    <property type="evidence" value="ECO:0007669"/>
    <property type="project" value="TreeGrafter"/>
</dbReference>
<dbReference type="EMBL" id="DTDR01000120">
    <property type="protein sequence ID" value="HGK63858.1"/>
    <property type="molecule type" value="Genomic_DNA"/>
</dbReference>
<evidence type="ECO:0000256" key="7">
    <source>
        <dbReference type="HAMAP-Rule" id="MF_00156"/>
    </source>
</evidence>
<feature type="binding site" evidence="7 9">
    <location>
        <begin position="44"/>
        <end position="45"/>
    </location>
    <ligand>
        <name>3-methyl-2-oxobutanoate</name>
        <dbReference type="ChEBI" id="CHEBI:11851"/>
    </ligand>
</feature>
<name>A0A7V4E4I8_UNCW3</name>
<dbReference type="GO" id="GO:0032259">
    <property type="term" value="P:methylation"/>
    <property type="evidence" value="ECO:0007669"/>
    <property type="project" value="UniProtKB-KW"/>
</dbReference>
<feature type="binding site" evidence="7 10">
    <location>
        <position position="44"/>
    </location>
    <ligand>
        <name>Mg(2+)</name>
        <dbReference type="ChEBI" id="CHEBI:18420"/>
    </ligand>
</feature>
<comment type="pathway">
    <text evidence="1 7">Cofactor biosynthesis; (R)-pantothenate biosynthesis; (R)-pantoate from 3-methyl-2-oxobutanoate: step 1/2.</text>
</comment>
<evidence type="ECO:0000313" key="11">
    <source>
        <dbReference type="EMBL" id="HGK63858.1"/>
    </source>
</evidence>
<comment type="similarity">
    <text evidence="2 7">Belongs to the PanB family.</text>
</comment>
<sequence length="268" mass="29394">MKVTIDLLLKMKEKGEKIVALTAYDYLTAKILDEIGVEVILVGDSAANVIFGFETTLPIDLEAMLILTSAVSRGVKRALVVGDMPFLSYQISKEEALKNAGLFLKAGAAAVKLEGGEPVLPIVEHLVKFGIPVMGHLGLTPQFVHQLGGYKLQAKTKEEQEKLLKEALLLEKAGCFALVLEKIPLEVAKMVTEKLKIPTIGIGAGPYCDGQILVLQDMLGLNEKNFKFVKKYADLANIVRKAVKEYYEEVKTGKFPDEKHSFKADESC</sequence>
<feature type="binding site" evidence="7 10">
    <location>
        <position position="114"/>
    </location>
    <ligand>
        <name>Mg(2+)</name>
        <dbReference type="ChEBI" id="CHEBI:18420"/>
    </ligand>
</feature>
<dbReference type="GO" id="GO:0015940">
    <property type="term" value="P:pantothenate biosynthetic process"/>
    <property type="evidence" value="ECO:0007669"/>
    <property type="project" value="UniProtKB-UniRule"/>
</dbReference>
<dbReference type="AlphaFoldDB" id="A0A7V4E4I8"/>
<keyword evidence="4 7" id="KW-0566">Pantothenate biosynthesis</keyword>
<evidence type="ECO:0000256" key="4">
    <source>
        <dbReference type="ARBA" id="ARBA00022655"/>
    </source>
</evidence>
<comment type="cofactor">
    <cofactor evidence="7 10">
        <name>Mg(2+)</name>
        <dbReference type="ChEBI" id="CHEBI:18420"/>
    </cofactor>
    <text evidence="7 10">Binds 1 Mg(2+) ion per subunit.</text>
</comment>
<gene>
    <name evidence="7 11" type="primary">panB</name>
    <name evidence="11" type="ORF">ENU74_04635</name>
</gene>
<dbReference type="GO" id="GO:0008168">
    <property type="term" value="F:methyltransferase activity"/>
    <property type="evidence" value="ECO:0007669"/>
    <property type="project" value="UniProtKB-KW"/>
</dbReference>
<evidence type="ECO:0000256" key="6">
    <source>
        <dbReference type="ARBA" id="ARBA00056497"/>
    </source>
</evidence>
<keyword evidence="7 10" id="KW-0479">Metal-binding</keyword>
<dbReference type="PANTHER" id="PTHR20881:SF0">
    <property type="entry name" value="3-METHYL-2-OXOBUTANOATE HYDROXYMETHYLTRANSFERASE"/>
    <property type="match status" value="1"/>
</dbReference>
<keyword evidence="7" id="KW-0963">Cytoplasm</keyword>
<dbReference type="EC" id="2.1.2.11" evidence="7"/>
<feature type="binding site" evidence="7 9">
    <location>
        <position position="83"/>
    </location>
    <ligand>
        <name>3-methyl-2-oxobutanoate</name>
        <dbReference type="ChEBI" id="CHEBI:11851"/>
    </ligand>
</feature>
<accession>A0A7V4E4I8</accession>
<evidence type="ECO:0000256" key="1">
    <source>
        <dbReference type="ARBA" id="ARBA00005033"/>
    </source>
</evidence>
<comment type="function">
    <text evidence="6 7">Catalyzes the reversible reaction in which hydroxymethyl group from 5,10-methylenetetrahydrofolate is transferred onto alpha-ketoisovalerate to form ketopantoate.</text>
</comment>
<organism evidence="11">
    <name type="scientific">candidate division WOR-3 bacterium</name>
    <dbReference type="NCBI Taxonomy" id="2052148"/>
    <lineage>
        <taxon>Bacteria</taxon>
        <taxon>Bacteria division WOR-3</taxon>
    </lineage>
</organism>
<feature type="binding site" evidence="7 10">
    <location>
        <position position="83"/>
    </location>
    <ligand>
        <name>Mg(2+)</name>
        <dbReference type="ChEBI" id="CHEBI:18420"/>
    </ligand>
</feature>
<dbReference type="NCBIfam" id="NF001452">
    <property type="entry name" value="PRK00311.1"/>
    <property type="match status" value="1"/>
</dbReference>
<proteinExistence type="inferred from homology"/>
<keyword evidence="7 10" id="KW-0460">Magnesium</keyword>
<evidence type="ECO:0000256" key="3">
    <source>
        <dbReference type="ARBA" id="ARBA00011424"/>
    </source>
</evidence>
<comment type="catalytic activity">
    <reaction evidence="7">
        <text>(6R)-5,10-methylene-5,6,7,8-tetrahydrofolate + 3-methyl-2-oxobutanoate + H2O = 2-dehydropantoate + (6S)-5,6,7,8-tetrahydrofolate</text>
        <dbReference type="Rhea" id="RHEA:11824"/>
        <dbReference type="ChEBI" id="CHEBI:11561"/>
        <dbReference type="ChEBI" id="CHEBI:11851"/>
        <dbReference type="ChEBI" id="CHEBI:15377"/>
        <dbReference type="ChEBI" id="CHEBI:15636"/>
        <dbReference type="ChEBI" id="CHEBI:57453"/>
        <dbReference type="EC" id="2.1.2.11"/>
    </reaction>
</comment>
<dbReference type="FunFam" id="3.20.20.60:FF:000003">
    <property type="entry name" value="3-methyl-2-oxobutanoate hydroxymethyltransferase"/>
    <property type="match status" value="1"/>
</dbReference>
<dbReference type="InterPro" id="IPR015813">
    <property type="entry name" value="Pyrv/PenolPyrv_kinase-like_dom"/>
</dbReference>
<dbReference type="NCBIfam" id="TIGR00222">
    <property type="entry name" value="panB"/>
    <property type="match status" value="1"/>
</dbReference>
<comment type="subcellular location">
    <subcellularLocation>
        <location evidence="7">Cytoplasm</location>
    </subcellularLocation>
</comment>
<evidence type="ECO:0000256" key="5">
    <source>
        <dbReference type="ARBA" id="ARBA00022679"/>
    </source>
</evidence>
<dbReference type="GO" id="GO:0003864">
    <property type="term" value="F:3-methyl-2-oxobutanoate hydroxymethyltransferase activity"/>
    <property type="evidence" value="ECO:0007669"/>
    <property type="project" value="UniProtKB-UniRule"/>
</dbReference>
<comment type="caution">
    <text evidence="11">The sequence shown here is derived from an EMBL/GenBank/DDBJ whole genome shotgun (WGS) entry which is preliminary data.</text>
</comment>
<dbReference type="PIRSF" id="PIRSF000388">
    <property type="entry name" value="Pantoate_hydroxy_MeTrfase"/>
    <property type="match status" value="1"/>
</dbReference>
<dbReference type="InterPro" id="IPR040442">
    <property type="entry name" value="Pyrv_kinase-like_dom_sf"/>
</dbReference>
<feature type="active site" description="Proton acceptor" evidence="7 8">
    <location>
        <position position="181"/>
    </location>
</feature>